<dbReference type="GO" id="GO:1990904">
    <property type="term" value="C:ribonucleoprotein complex"/>
    <property type="evidence" value="ECO:0007669"/>
    <property type="project" value="UniProtKB-KW"/>
</dbReference>
<keyword evidence="2 4" id="KW-0689">Ribosomal protein</keyword>
<dbReference type="GO" id="GO:0006412">
    <property type="term" value="P:translation"/>
    <property type="evidence" value="ECO:0007669"/>
    <property type="project" value="InterPro"/>
</dbReference>
<keyword evidence="4" id="KW-0934">Plastid</keyword>
<dbReference type="AlphaFoldDB" id="A0A7S6PVA3"/>
<evidence type="ECO:0000256" key="3">
    <source>
        <dbReference type="ARBA" id="ARBA00023274"/>
    </source>
</evidence>
<dbReference type="SUPFAM" id="SSF46561">
    <property type="entry name" value="Ribosomal protein L29 (L29p)"/>
    <property type="match status" value="1"/>
</dbReference>
<sequence>MTLFKYSELKSFNNIQAIDTEIVRLRKILVELRLKIFLAEAKETHLIAHTKKKIAQLYFKKREMALSSYNTSAFVSR</sequence>
<dbReference type="NCBIfam" id="TIGR00012">
    <property type="entry name" value="L29"/>
    <property type="match status" value="1"/>
</dbReference>
<dbReference type="InterPro" id="IPR001854">
    <property type="entry name" value="Ribosomal_uL29"/>
</dbReference>
<reference evidence="4" key="1">
    <citation type="journal article" date="2020" name="Front. Plant Sci.">
        <title>Comparative Plastid Genomics of Non-Photosynthetic Chrysophytes: Genome Reduction and Compaction.</title>
        <authorList>
            <person name="Kim J.I."/>
            <person name="Jeong M."/>
            <person name="Archibald J.M."/>
            <person name="Shin W."/>
        </authorList>
    </citation>
    <scope>NUCLEOTIDE SEQUENCE</scope>
    <source>
        <strain evidence="4">Baekdong012001B8</strain>
    </source>
</reference>
<protein>
    <submittedName>
        <fullName evidence="4">Ribosomal protein L29</fullName>
    </submittedName>
</protein>
<organism evidence="4">
    <name type="scientific">Spumella sp. Baekdong012001B8</name>
    <dbReference type="NCBI Taxonomy" id="2782410"/>
    <lineage>
        <taxon>Eukaryota</taxon>
        <taxon>Sar</taxon>
        <taxon>Stramenopiles</taxon>
        <taxon>Ochrophyta</taxon>
        <taxon>Chrysophyceae</taxon>
        <taxon>Chromulinales</taxon>
        <taxon>Chromulinaceae</taxon>
        <taxon>Spumella</taxon>
    </lineage>
</organism>
<dbReference type="EMBL" id="MN935479">
    <property type="protein sequence ID" value="QOU10708.1"/>
    <property type="molecule type" value="Genomic_DNA"/>
</dbReference>
<comment type="similarity">
    <text evidence="1">Belongs to the universal ribosomal protein uL29 family.</text>
</comment>
<evidence type="ECO:0000256" key="2">
    <source>
        <dbReference type="ARBA" id="ARBA00022980"/>
    </source>
</evidence>
<evidence type="ECO:0000256" key="1">
    <source>
        <dbReference type="ARBA" id="ARBA00009254"/>
    </source>
</evidence>
<keyword evidence="3" id="KW-0687">Ribonucleoprotein</keyword>
<name>A0A7S6PVA3_9STRA</name>
<geneLocation type="plastid" evidence="4"/>
<accession>A0A7S6PVA3</accession>
<gene>
    <name evidence="4" type="primary">rpl29</name>
    <name evidence="4" type="ORF">SpumellaPt_p010</name>
</gene>
<dbReference type="GO" id="GO:0005840">
    <property type="term" value="C:ribosome"/>
    <property type="evidence" value="ECO:0007669"/>
    <property type="project" value="UniProtKB-KW"/>
</dbReference>
<dbReference type="InterPro" id="IPR036049">
    <property type="entry name" value="Ribosomal_uL29_sf"/>
</dbReference>
<evidence type="ECO:0000313" key="4">
    <source>
        <dbReference type="EMBL" id="QOU10708.1"/>
    </source>
</evidence>
<dbReference type="GO" id="GO:0003735">
    <property type="term" value="F:structural constituent of ribosome"/>
    <property type="evidence" value="ECO:0007669"/>
    <property type="project" value="InterPro"/>
</dbReference>
<proteinExistence type="inferred from homology"/>